<dbReference type="EC" id="1.1.1.271" evidence="5"/>
<protein>
    <recommendedName>
        <fullName evidence="5">GDP-L-fucose synthase</fullName>
        <ecNumber evidence="5">1.1.1.271</ecNumber>
    </recommendedName>
    <alternativeName>
        <fullName evidence="5">GDP-4-keto-6-deoxy-D-mannose-3,5-epimerase-4-reductase</fullName>
    </alternativeName>
</protein>
<evidence type="ECO:0000256" key="5">
    <source>
        <dbReference type="HAMAP-Rule" id="MF_00956"/>
    </source>
</evidence>
<feature type="active site" description="Proton donor/acceptor" evidence="5">
    <location>
        <position position="137"/>
    </location>
</feature>
<feature type="site" description="Important for catalytic activity" evidence="5">
    <location>
        <position position="108"/>
    </location>
</feature>
<accession>A0ABP7YE85</accession>
<dbReference type="Gene3D" id="3.90.25.10">
    <property type="entry name" value="UDP-galactose 4-epimerase, domain 1"/>
    <property type="match status" value="1"/>
</dbReference>
<feature type="site" description="Important for catalytic activity" evidence="5">
    <location>
        <position position="110"/>
    </location>
</feature>
<feature type="binding site" evidence="5">
    <location>
        <begin position="106"/>
        <end position="109"/>
    </location>
    <ligand>
        <name>NADP(+)</name>
        <dbReference type="ChEBI" id="CHEBI:58349"/>
    </ligand>
</feature>
<dbReference type="RefSeq" id="WP_344673375.1">
    <property type="nucleotide sequence ID" value="NZ_BAAAZI010000004.1"/>
</dbReference>
<gene>
    <name evidence="5" type="primary">fcl</name>
    <name evidence="7" type="ORF">GCM10022216_07820</name>
</gene>
<feature type="binding site" evidence="5">
    <location>
        <position position="203"/>
    </location>
    <ligand>
        <name>substrate</name>
    </ligand>
</feature>
<dbReference type="Proteomes" id="UP001500101">
    <property type="component" value="Unassembled WGS sequence"/>
</dbReference>
<reference evidence="8" key="1">
    <citation type="journal article" date="2019" name="Int. J. Syst. Evol. Microbiol.">
        <title>The Global Catalogue of Microorganisms (GCM) 10K type strain sequencing project: providing services to taxonomists for standard genome sequencing and annotation.</title>
        <authorList>
            <consortium name="The Broad Institute Genomics Platform"/>
            <consortium name="The Broad Institute Genome Sequencing Center for Infectious Disease"/>
            <person name="Wu L."/>
            <person name="Ma J."/>
        </authorList>
    </citation>
    <scope>NUCLEOTIDE SEQUENCE [LARGE SCALE GENOMIC DNA]</scope>
    <source>
        <strain evidence="8">JCM 16704</strain>
    </source>
</reference>
<keyword evidence="8" id="KW-1185">Reference proteome</keyword>
<feature type="binding site" evidence="5">
    <location>
        <position position="210"/>
    </location>
    <ligand>
        <name>substrate</name>
    </ligand>
</feature>
<comment type="similarity">
    <text evidence="1 5">Belongs to the NAD(P)-dependent epimerase/dehydratase family. Fucose synthase subfamily.</text>
</comment>
<dbReference type="PANTHER" id="PTHR43238">
    <property type="entry name" value="GDP-L-FUCOSE SYNTHASE"/>
    <property type="match status" value="1"/>
</dbReference>
<evidence type="ECO:0000313" key="8">
    <source>
        <dbReference type="Proteomes" id="UP001500101"/>
    </source>
</evidence>
<dbReference type="HAMAP" id="MF_00956">
    <property type="entry name" value="GDP_fucose_synth"/>
    <property type="match status" value="1"/>
</dbReference>
<evidence type="ECO:0000256" key="2">
    <source>
        <dbReference type="ARBA" id="ARBA00022857"/>
    </source>
</evidence>
<organism evidence="7 8">
    <name type="scientific">Sphingobacterium kyonggiense</name>
    <dbReference type="NCBI Taxonomy" id="714075"/>
    <lineage>
        <taxon>Bacteria</taxon>
        <taxon>Pseudomonadati</taxon>
        <taxon>Bacteroidota</taxon>
        <taxon>Sphingobacteriia</taxon>
        <taxon>Sphingobacteriales</taxon>
        <taxon>Sphingobacteriaceae</taxon>
        <taxon>Sphingobacterium</taxon>
    </lineage>
</organism>
<feature type="binding site" evidence="5">
    <location>
        <position position="188"/>
    </location>
    <ligand>
        <name>substrate</name>
    </ligand>
</feature>
<evidence type="ECO:0000313" key="7">
    <source>
        <dbReference type="EMBL" id="GAA4134615.1"/>
    </source>
</evidence>
<keyword evidence="2 5" id="KW-0521">NADP</keyword>
<comment type="catalytic activity">
    <reaction evidence="5">
        <text>GDP-beta-L-fucose + NADP(+) = GDP-4-dehydro-alpha-D-rhamnose + NADPH + H(+)</text>
        <dbReference type="Rhea" id="RHEA:18885"/>
        <dbReference type="ChEBI" id="CHEBI:15378"/>
        <dbReference type="ChEBI" id="CHEBI:57273"/>
        <dbReference type="ChEBI" id="CHEBI:57783"/>
        <dbReference type="ChEBI" id="CHEBI:57964"/>
        <dbReference type="ChEBI" id="CHEBI:58349"/>
        <dbReference type="EC" id="1.1.1.271"/>
    </reaction>
</comment>
<dbReference type="Gene3D" id="3.40.50.720">
    <property type="entry name" value="NAD(P)-binding Rossmann-like Domain"/>
    <property type="match status" value="1"/>
</dbReference>
<feature type="binding site" evidence="5">
    <location>
        <position position="141"/>
    </location>
    <ligand>
        <name>NADP(+)</name>
        <dbReference type="ChEBI" id="CHEBI:58349"/>
    </ligand>
</feature>
<dbReference type="InterPro" id="IPR001509">
    <property type="entry name" value="Epimerase_deHydtase"/>
</dbReference>
<dbReference type="InterPro" id="IPR036291">
    <property type="entry name" value="NAD(P)-bd_dom_sf"/>
</dbReference>
<feature type="binding site" evidence="5">
    <location>
        <position position="270"/>
    </location>
    <ligand>
        <name>substrate</name>
    </ligand>
</feature>
<dbReference type="EMBL" id="BAAAZI010000004">
    <property type="protein sequence ID" value="GAA4134615.1"/>
    <property type="molecule type" value="Genomic_DNA"/>
</dbReference>
<proteinExistence type="inferred from homology"/>
<dbReference type="PANTHER" id="PTHR43238:SF1">
    <property type="entry name" value="GDP-L-FUCOSE SYNTHASE"/>
    <property type="match status" value="1"/>
</dbReference>
<dbReference type="CDD" id="cd05239">
    <property type="entry name" value="GDP_FS_SDR_e"/>
    <property type="match status" value="1"/>
</dbReference>
<keyword evidence="3 5" id="KW-0560">Oxidoreductase</keyword>
<evidence type="ECO:0000256" key="1">
    <source>
        <dbReference type="ARBA" id="ARBA00005959"/>
    </source>
</evidence>
<dbReference type="Pfam" id="PF01370">
    <property type="entry name" value="Epimerase"/>
    <property type="match status" value="1"/>
</dbReference>
<keyword evidence="4 5" id="KW-0413">Isomerase</keyword>
<name>A0ABP7YE85_9SPHI</name>
<comment type="pathway">
    <text evidence="5">Nucleotide-sugar biosynthesis; GDP-L-fucose biosynthesis via de novo pathway; GDP-L-fucose from GDP-alpha-D-mannose: step 2/2.</text>
</comment>
<comment type="function">
    <text evidence="5">Catalyzes the two-step NADP-dependent conversion of GDP-4-dehydro-6-deoxy-D-mannose to GDP-fucose, involving an epimerase and a reductase reaction.</text>
</comment>
<feature type="binding site" evidence="5">
    <location>
        <begin position="164"/>
        <end position="167"/>
    </location>
    <ligand>
        <name>NADP(+)</name>
        <dbReference type="ChEBI" id="CHEBI:58349"/>
    </ligand>
</feature>
<keyword evidence="5" id="KW-0511">Multifunctional enzyme</keyword>
<feature type="binding site" evidence="5">
    <location>
        <position position="180"/>
    </location>
    <ligand>
        <name>NADP(+)</name>
        <dbReference type="ChEBI" id="CHEBI:58349"/>
    </ligand>
</feature>
<comment type="caution">
    <text evidence="7">The sequence shown here is derived from an EMBL/GenBank/DDBJ whole genome shotgun (WGS) entry which is preliminary data.</text>
</comment>
<evidence type="ECO:0000256" key="3">
    <source>
        <dbReference type="ARBA" id="ARBA00023002"/>
    </source>
</evidence>
<sequence length="311" mass="35058">MEKQAKIYVAGHRGMVGSAILRKLQELGYTNLITRTSKELDLRDQQAVKAFFEQEKPDYVFLAAAKVGGIMANNTYRADFIYENLAIQNNVIHYAHESDVKKLMFLGSSCIYPKMAPQPLNEDSLLTGPLEYTNEPYAIAKIAGIKMIESYRLQYGDNYISVMPTNLYGINDNYHPENSHVLPALIRRFHEAKINGTPSVSIWGSGTPLREFMYADDLADACVFLMNNYNEEQFVNIGVGEDISIKDLALMIKEVIGYEGQLEFDSSKPDGTPRKLMDVSKLKGLGWEAKTNLREGIALAYEDFKRKNQGV</sequence>
<evidence type="ECO:0000259" key="6">
    <source>
        <dbReference type="Pfam" id="PF01370"/>
    </source>
</evidence>
<feature type="domain" description="NAD-dependent epimerase/dehydratase" evidence="6">
    <location>
        <begin position="7"/>
        <end position="238"/>
    </location>
</feature>
<dbReference type="SUPFAM" id="SSF51735">
    <property type="entry name" value="NAD(P)-binding Rossmann-fold domains"/>
    <property type="match status" value="1"/>
</dbReference>
<evidence type="ECO:0000256" key="4">
    <source>
        <dbReference type="ARBA" id="ARBA00023235"/>
    </source>
</evidence>
<dbReference type="InterPro" id="IPR028614">
    <property type="entry name" value="GDP_fucose/colitose_synth"/>
</dbReference>
<feature type="binding site" evidence="5">
    <location>
        <begin position="11"/>
        <end position="17"/>
    </location>
    <ligand>
        <name>NADP(+)</name>
        <dbReference type="ChEBI" id="CHEBI:58349"/>
    </ligand>
</feature>